<evidence type="ECO:0000259" key="13">
    <source>
        <dbReference type="Pfam" id="PF02875"/>
    </source>
</evidence>
<dbReference type="RefSeq" id="WP_015934963.1">
    <property type="nucleotide sequence ID" value="NC_011891.1"/>
</dbReference>
<dbReference type="GO" id="GO:0005524">
    <property type="term" value="F:ATP binding"/>
    <property type="evidence" value="ECO:0007669"/>
    <property type="project" value="UniProtKB-UniRule"/>
</dbReference>
<comment type="subcellular location">
    <subcellularLocation>
        <location evidence="10 11">Cytoplasm</location>
    </subcellularLocation>
</comment>
<evidence type="ECO:0000256" key="4">
    <source>
        <dbReference type="ARBA" id="ARBA00022741"/>
    </source>
</evidence>
<dbReference type="InterPro" id="IPR013221">
    <property type="entry name" value="Mur_ligase_cen"/>
</dbReference>
<feature type="domain" description="Mur ligase central" evidence="14">
    <location>
        <begin position="117"/>
        <end position="307"/>
    </location>
</feature>
<dbReference type="InterPro" id="IPR000713">
    <property type="entry name" value="Mur_ligase_N"/>
</dbReference>
<keyword evidence="9 10" id="KW-0961">Cell wall biogenesis/degradation</keyword>
<protein>
    <recommendedName>
        <fullName evidence="10 11">UDP-N-acetylmuramoyl-tripeptide--D-alanyl-D-alanine ligase</fullName>
        <ecNumber evidence="10 11">6.3.2.10</ecNumber>
    </recommendedName>
    <alternativeName>
        <fullName evidence="10">D-alanyl-D-alanine-adding enzyme</fullName>
    </alternativeName>
</protein>
<dbReference type="UniPathway" id="UPA00219"/>
<dbReference type="GO" id="GO:0005737">
    <property type="term" value="C:cytoplasm"/>
    <property type="evidence" value="ECO:0007669"/>
    <property type="project" value="UniProtKB-SubCell"/>
</dbReference>
<reference evidence="15" key="1">
    <citation type="submission" date="2009-01" db="EMBL/GenBank/DDBJ databases">
        <title>Complete sequence of Anaeromyxobacter dehalogenans 2CP-1.</title>
        <authorList>
            <consortium name="US DOE Joint Genome Institute"/>
            <person name="Lucas S."/>
            <person name="Copeland A."/>
            <person name="Lapidus A."/>
            <person name="Glavina del Rio T."/>
            <person name="Dalin E."/>
            <person name="Tice H."/>
            <person name="Bruce D."/>
            <person name="Goodwin L."/>
            <person name="Pitluck S."/>
            <person name="Saunders E."/>
            <person name="Brettin T."/>
            <person name="Detter J.C."/>
            <person name="Han C."/>
            <person name="Larimer F."/>
            <person name="Land M."/>
            <person name="Hauser L."/>
            <person name="Kyrpides N."/>
            <person name="Ovchinnikova G."/>
            <person name="Beliaev A.S."/>
            <person name="Richardson P."/>
        </authorList>
    </citation>
    <scope>NUCLEOTIDE SEQUENCE</scope>
    <source>
        <strain evidence="15">2CP-1</strain>
    </source>
</reference>
<dbReference type="InterPro" id="IPR004101">
    <property type="entry name" value="Mur_ligase_C"/>
</dbReference>
<dbReference type="GO" id="GO:0051301">
    <property type="term" value="P:cell division"/>
    <property type="evidence" value="ECO:0007669"/>
    <property type="project" value="UniProtKB-KW"/>
</dbReference>
<dbReference type="InterPro" id="IPR035911">
    <property type="entry name" value="MurE/MurF_N"/>
</dbReference>
<keyword evidence="8 10" id="KW-0131">Cell cycle</keyword>
<accession>B8J8E4</accession>
<comment type="function">
    <text evidence="10 11">Involved in cell wall formation. Catalyzes the final step in the synthesis of UDP-N-acetylmuramoyl-pentapeptide, the precursor of murein.</text>
</comment>
<dbReference type="Pfam" id="PF08245">
    <property type="entry name" value="Mur_ligase_M"/>
    <property type="match status" value="1"/>
</dbReference>
<sequence length="468" mass="48048">MTTPRSTPQFTPDELAGATRGRWLGAPPSAVAGVSTDTRTLSPGQLFVALKGERFDAHDHLEAAAAAGAAALVVSEAWAAAHPAPPRAALAVADPLAALGAIARHHRCRFGIPVIGVTGSNGKTTTREMIAAILATRGPVLKTEGNLNNEVGVPLTLFGLEDAHATAVIEMGMNHPGEIARLAAIAQPQVGVVTLAAPAHLEGLGTVDAVADAKAELYEGLPAGGIAVVNADDARMLKRGVASGRRMLTFASGRGRRGDVVVLEVVSQSVEGLRFVLGVGNREVPVHIPGLVGAHNARNAAAAACAAIAVGCTDREIAQGLAAVRPVGRRLRLERLPSGVQLVDDCYNANPASMSAALDVLRDLAAAPGARAFAVLGDMLELGAFEAEAHRALGAEAAAAGVAVLAAFGPRARATAEAAGAAGLAETFHTEDLDRLVAFVRERLRPTDVLLVKGSRGMKLERLVEALR</sequence>
<dbReference type="EC" id="6.3.2.10" evidence="10 11"/>
<dbReference type="KEGG" id="acp:A2cp1_3907"/>
<evidence type="ECO:0000256" key="6">
    <source>
        <dbReference type="ARBA" id="ARBA00022960"/>
    </source>
</evidence>
<evidence type="ECO:0000313" key="15">
    <source>
        <dbReference type="EMBL" id="ACL67230.1"/>
    </source>
</evidence>
<dbReference type="PANTHER" id="PTHR43024:SF1">
    <property type="entry name" value="UDP-N-ACETYLMURAMOYL-TRIPEPTIDE--D-ALANYL-D-ALANINE LIGASE"/>
    <property type="match status" value="1"/>
</dbReference>
<comment type="catalytic activity">
    <reaction evidence="10 11">
        <text>D-alanyl-D-alanine + UDP-N-acetyl-alpha-D-muramoyl-L-alanyl-gamma-D-glutamyl-meso-2,6-diaminopimelate + ATP = UDP-N-acetyl-alpha-D-muramoyl-L-alanyl-gamma-D-glutamyl-meso-2,6-diaminopimeloyl-D-alanyl-D-alanine + ADP + phosphate + H(+)</text>
        <dbReference type="Rhea" id="RHEA:28374"/>
        <dbReference type="ChEBI" id="CHEBI:15378"/>
        <dbReference type="ChEBI" id="CHEBI:30616"/>
        <dbReference type="ChEBI" id="CHEBI:43474"/>
        <dbReference type="ChEBI" id="CHEBI:57822"/>
        <dbReference type="ChEBI" id="CHEBI:61386"/>
        <dbReference type="ChEBI" id="CHEBI:83905"/>
        <dbReference type="ChEBI" id="CHEBI:456216"/>
        <dbReference type="EC" id="6.3.2.10"/>
    </reaction>
</comment>
<evidence type="ECO:0000259" key="12">
    <source>
        <dbReference type="Pfam" id="PF01225"/>
    </source>
</evidence>
<evidence type="ECO:0000256" key="10">
    <source>
        <dbReference type="HAMAP-Rule" id="MF_02019"/>
    </source>
</evidence>
<keyword evidence="3 10" id="KW-0132">Cell division</keyword>
<dbReference type="GO" id="GO:0009252">
    <property type="term" value="P:peptidoglycan biosynthetic process"/>
    <property type="evidence" value="ECO:0007669"/>
    <property type="project" value="UniProtKB-UniRule"/>
</dbReference>
<dbReference type="SUPFAM" id="SSF53623">
    <property type="entry name" value="MurD-like peptide ligases, catalytic domain"/>
    <property type="match status" value="1"/>
</dbReference>
<dbReference type="HAMAP" id="MF_02019">
    <property type="entry name" value="MurF"/>
    <property type="match status" value="1"/>
</dbReference>
<dbReference type="EMBL" id="CP001359">
    <property type="protein sequence ID" value="ACL67230.1"/>
    <property type="molecule type" value="Genomic_DNA"/>
</dbReference>
<dbReference type="GO" id="GO:0071555">
    <property type="term" value="P:cell wall organization"/>
    <property type="evidence" value="ECO:0007669"/>
    <property type="project" value="UniProtKB-KW"/>
</dbReference>
<dbReference type="GO" id="GO:0008360">
    <property type="term" value="P:regulation of cell shape"/>
    <property type="evidence" value="ECO:0007669"/>
    <property type="project" value="UniProtKB-KW"/>
</dbReference>
<dbReference type="Gene3D" id="3.40.1390.10">
    <property type="entry name" value="MurE/MurF, N-terminal domain"/>
    <property type="match status" value="1"/>
</dbReference>
<name>B8J8E4_ANAD2</name>
<dbReference type="GO" id="GO:0008766">
    <property type="term" value="F:UDP-N-acetylmuramoylalanyl-D-glutamyl-2,6-diaminopimelate-D-alanyl-D-alanine ligase activity"/>
    <property type="evidence" value="ECO:0007669"/>
    <property type="project" value="RHEA"/>
</dbReference>
<evidence type="ECO:0000256" key="11">
    <source>
        <dbReference type="RuleBase" id="RU004136"/>
    </source>
</evidence>
<keyword evidence="2 10" id="KW-0436">Ligase</keyword>
<organism evidence="15 16">
    <name type="scientific">Anaeromyxobacter dehalogenans (strain ATCC BAA-258 / DSM 21875 / 2CP-1)</name>
    <dbReference type="NCBI Taxonomy" id="455488"/>
    <lineage>
        <taxon>Bacteria</taxon>
        <taxon>Pseudomonadati</taxon>
        <taxon>Myxococcota</taxon>
        <taxon>Myxococcia</taxon>
        <taxon>Myxococcales</taxon>
        <taxon>Cystobacterineae</taxon>
        <taxon>Anaeromyxobacteraceae</taxon>
        <taxon>Anaeromyxobacter</taxon>
    </lineage>
</organism>
<evidence type="ECO:0000256" key="3">
    <source>
        <dbReference type="ARBA" id="ARBA00022618"/>
    </source>
</evidence>
<evidence type="ECO:0000256" key="2">
    <source>
        <dbReference type="ARBA" id="ARBA00022598"/>
    </source>
</evidence>
<comment type="similarity">
    <text evidence="10">Belongs to the MurCDEF family. MurF subfamily.</text>
</comment>
<dbReference type="SUPFAM" id="SSF53244">
    <property type="entry name" value="MurD-like peptide ligases, peptide-binding domain"/>
    <property type="match status" value="1"/>
</dbReference>
<dbReference type="Pfam" id="PF01225">
    <property type="entry name" value="Mur_ligase"/>
    <property type="match status" value="1"/>
</dbReference>
<evidence type="ECO:0000256" key="1">
    <source>
        <dbReference type="ARBA" id="ARBA00022490"/>
    </source>
</evidence>
<dbReference type="HOGENOM" id="CLU_031507_4_0_7"/>
<dbReference type="AlphaFoldDB" id="B8J8E4"/>
<comment type="pathway">
    <text evidence="10 11">Cell wall biogenesis; peptidoglycan biosynthesis.</text>
</comment>
<keyword evidence="6 10" id="KW-0133">Cell shape</keyword>
<evidence type="ECO:0000256" key="9">
    <source>
        <dbReference type="ARBA" id="ARBA00023316"/>
    </source>
</evidence>
<dbReference type="Proteomes" id="UP000007089">
    <property type="component" value="Chromosome"/>
</dbReference>
<dbReference type="InterPro" id="IPR036565">
    <property type="entry name" value="Mur-like_cat_sf"/>
</dbReference>
<dbReference type="Gene3D" id="3.40.1190.10">
    <property type="entry name" value="Mur-like, catalytic domain"/>
    <property type="match status" value="1"/>
</dbReference>
<keyword evidence="4 10" id="KW-0547">Nucleotide-binding</keyword>
<feature type="domain" description="Mur ligase N-terminal catalytic" evidence="12">
    <location>
        <begin position="31"/>
        <end position="106"/>
    </location>
</feature>
<gene>
    <name evidence="10" type="primary">murF</name>
    <name evidence="15" type="ordered locus">A2cp1_3907</name>
</gene>
<dbReference type="GO" id="GO:0047480">
    <property type="term" value="F:UDP-N-acetylmuramoyl-tripeptide-D-alanyl-D-alanine ligase activity"/>
    <property type="evidence" value="ECO:0007669"/>
    <property type="project" value="UniProtKB-UniRule"/>
</dbReference>
<feature type="domain" description="Mur ligase C-terminal" evidence="13">
    <location>
        <begin position="332"/>
        <end position="456"/>
    </location>
</feature>
<dbReference type="InterPro" id="IPR005863">
    <property type="entry name" value="UDP-N-AcMur_synth"/>
</dbReference>
<evidence type="ECO:0000256" key="7">
    <source>
        <dbReference type="ARBA" id="ARBA00022984"/>
    </source>
</evidence>
<dbReference type="InterPro" id="IPR036615">
    <property type="entry name" value="Mur_ligase_C_dom_sf"/>
</dbReference>
<dbReference type="SUPFAM" id="SSF63418">
    <property type="entry name" value="MurE/MurF N-terminal domain"/>
    <property type="match status" value="1"/>
</dbReference>
<keyword evidence="7 10" id="KW-0573">Peptidoglycan synthesis</keyword>
<keyword evidence="5 10" id="KW-0067">ATP-binding</keyword>
<dbReference type="InterPro" id="IPR051046">
    <property type="entry name" value="MurCDEF_CellWall_CoF430Synth"/>
</dbReference>
<proteinExistence type="inferred from homology"/>
<dbReference type="PANTHER" id="PTHR43024">
    <property type="entry name" value="UDP-N-ACETYLMURAMOYL-TRIPEPTIDE--D-ALANYL-D-ALANINE LIGASE"/>
    <property type="match status" value="1"/>
</dbReference>
<evidence type="ECO:0000259" key="14">
    <source>
        <dbReference type="Pfam" id="PF08245"/>
    </source>
</evidence>
<dbReference type="Pfam" id="PF02875">
    <property type="entry name" value="Mur_ligase_C"/>
    <property type="match status" value="1"/>
</dbReference>
<evidence type="ECO:0000256" key="5">
    <source>
        <dbReference type="ARBA" id="ARBA00022840"/>
    </source>
</evidence>
<evidence type="ECO:0000256" key="8">
    <source>
        <dbReference type="ARBA" id="ARBA00023306"/>
    </source>
</evidence>
<evidence type="ECO:0000313" key="16">
    <source>
        <dbReference type="Proteomes" id="UP000007089"/>
    </source>
</evidence>
<dbReference type="NCBIfam" id="TIGR01143">
    <property type="entry name" value="murF"/>
    <property type="match status" value="1"/>
</dbReference>
<feature type="binding site" evidence="10">
    <location>
        <begin position="119"/>
        <end position="125"/>
    </location>
    <ligand>
        <name>ATP</name>
        <dbReference type="ChEBI" id="CHEBI:30616"/>
    </ligand>
</feature>
<dbReference type="Gene3D" id="3.90.190.20">
    <property type="entry name" value="Mur ligase, C-terminal domain"/>
    <property type="match status" value="1"/>
</dbReference>
<keyword evidence="1 10" id="KW-0963">Cytoplasm</keyword>
<keyword evidence="16" id="KW-1185">Reference proteome</keyword>